<feature type="compositionally biased region" description="Basic and acidic residues" evidence="1">
    <location>
        <begin position="114"/>
        <end position="133"/>
    </location>
</feature>
<evidence type="ECO:0000313" key="4">
    <source>
        <dbReference type="Proteomes" id="UP000023785"/>
    </source>
</evidence>
<comment type="caution">
    <text evidence="3">The sequence shown here is derived from an EMBL/GenBank/DDBJ whole genome shotgun (WGS) entry which is preliminary data.</text>
</comment>
<feature type="compositionally biased region" description="Low complexity" evidence="1">
    <location>
        <begin position="89"/>
        <end position="98"/>
    </location>
</feature>
<feature type="compositionally biased region" description="Polar residues" evidence="1">
    <location>
        <begin position="57"/>
        <end position="69"/>
    </location>
</feature>
<evidence type="ECO:0008006" key="5">
    <source>
        <dbReference type="Google" id="ProtNLM"/>
    </source>
</evidence>
<evidence type="ECO:0000256" key="1">
    <source>
        <dbReference type="SAM" id="MobiDB-lite"/>
    </source>
</evidence>
<reference evidence="3 4" key="1">
    <citation type="submission" date="2013-10" db="EMBL/GenBank/DDBJ databases">
        <title>The Genome Sequence of Acinetobacter nectaris CIP 110549.</title>
        <authorList>
            <consortium name="The Broad Institute Genomics Platform"/>
            <consortium name="The Broad Institute Genome Sequencing Center for Infectious Disease"/>
            <person name="Cerqueira G."/>
            <person name="Feldgarden M."/>
            <person name="Courvalin P."/>
            <person name="Grillot-Courvalin C."/>
            <person name="Clermont D."/>
            <person name="Rocha E."/>
            <person name="Yoon E.-J."/>
            <person name="Nemec A."/>
            <person name="Young S.K."/>
            <person name="Zeng Q."/>
            <person name="Gargeya S."/>
            <person name="Fitzgerald M."/>
            <person name="Abouelleil A."/>
            <person name="Alvarado L."/>
            <person name="Berlin A.M."/>
            <person name="Chapman S.B."/>
            <person name="Gainer-Dewar J."/>
            <person name="Goldberg J."/>
            <person name="Gnerre S."/>
            <person name="Griggs A."/>
            <person name="Gujja S."/>
            <person name="Hansen M."/>
            <person name="Howarth C."/>
            <person name="Imamovic A."/>
            <person name="Ireland A."/>
            <person name="Larimer J."/>
            <person name="McCowan C."/>
            <person name="Murphy C."/>
            <person name="Pearson M."/>
            <person name="Poon T.W."/>
            <person name="Priest M."/>
            <person name="Roberts A."/>
            <person name="Saif S."/>
            <person name="Shea T."/>
            <person name="Sykes S."/>
            <person name="Wortman J."/>
            <person name="Nusbaum C."/>
            <person name="Birren B."/>
        </authorList>
    </citation>
    <scope>NUCLEOTIDE SEQUENCE [LARGE SCALE GENOMIC DNA]</scope>
    <source>
        <strain evidence="3 4">CIP 110549</strain>
    </source>
</reference>
<keyword evidence="2" id="KW-0812">Transmembrane</keyword>
<dbReference type="AlphaFoldDB" id="V2TSV5"/>
<sequence>MKKFDKQPFDQQKAKAIGFTLGVHAVALIALLYFGTTPPPKPKKELTTYLVSADQIADTSNNKESQPSPQAQPTPLPESKPNTPPLPQPNLNQLLAAEQVKEKAAEAKQQALKADAEAKQKAAEAKQQEALEA</sequence>
<dbReference type="EMBL" id="AYER01000001">
    <property type="protein sequence ID" value="ESK41016.1"/>
    <property type="molecule type" value="Genomic_DNA"/>
</dbReference>
<feature type="transmembrane region" description="Helical" evidence="2">
    <location>
        <begin position="16"/>
        <end position="35"/>
    </location>
</feature>
<protein>
    <recommendedName>
        <fullName evidence="5">Protein TolA</fullName>
    </recommendedName>
</protein>
<feature type="non-terminal residue" evidence="3">
    <location>
        <position position="133"/>
    </location>
</feature>
<feature type="compositionally biased region" description="Pro residues" evidence="1">
    <location>
        <begin position="70"/>
        <end position="88"/>
    </location>
</feature>
<gene>
    <name evidence="3" type="ORF">P256_00001</name>
</gene>
<proteinExistence type="predicted"/>
<evidence type="ECO:0000256" key="2">
    <source>
        <dbReference type="SAM" id="Phobius"/>
    </source>
</evidence>
<keyword evidence="4" id="KW-1185">Reference proteome</keyword>
<dbReference type="HOGENOM" id="CLU_1726061_0_0_6"/>
<dbReference type="Proteomes" id="UP000023785">
    <property type="component" value="Unassembled WGS sequence"/>
</dbReference>
<dbReference type="STRING" id="1392540.P256_00001"/>
<feature type="region of interest" description="Disordered" evidence="1">
    <location>
        <begin position="55"/>
        <end position="133"/>
    </location>
</feature>
<keyword evidence="2" id="KW-0472">Membrane</keyword>
<evidence type="ECO:0000313" key="3">
    <source>
        <dbReference type="EMBL" id="ESK41016.1"/>
    </source>
</evidence>
<accession>V2TSV5</accession>
<organism evidence="3 4">
    <name type="scientific">Acinetobacter nectaris CIP 110549</name>
    <dbReference type="NCBI Taxonomy" id="1392540"/>
    <lineage>
        <taxon>Bacteria</taxon>
        <taxon>Pseudomonadati</taxon>
        <taxon>Pseudomonadota</taxon>
        <taxon>Gammaproteobacteria</taxon>
        <taxon>Moraxellales</taxon>
        <taxon>Moraxellaceae</taxon>
        <taxon>Acinetobacter</taxon>
    </lineage>
</organism>
<name>V2TSV5_9GAMM</name>
<keyword evidence="2" id="KW-1133">Transmembrane helix</keyword>